<reference evidence="2" key="1">
    <citation type="submission" date="2022-11" db="UniProtKB">
        <authorList>
            <consortium name="EnsemblMetazoa"/>
        </authorList>
    </citation>
    <scope>IDENTIFICATION</scope>
</reference>
<dbReference type="KEGG" id="epa:110252593"/>
<dbReference type="RefSeq" id="XP_028519028.1">
    <property type="nucleotide sequence ID" value="XM_028663227.1"/>
</dbReference>
<organism evidence="2 3">
    <name type="scientific">Exaiptasia diaphana</name>
    <name type="common">Tropical sea anemone</name>
    <name type="synonym">Aiptasia pulchella</name>
    <dbReference type="NCBI Taxonomy" id="2652724"/>
    <lineage>
        <taxon>Eukaryota</taxon>
        <taxon>Metazoa</taxon>
        <taxon>Cnidaria</taxon>
        <taxon>Anthozoa</taxon>
        <taxon>Hexacorallia</taxon>
        <taxon>Actiniaria</taxon>
        <taxon>Aiptasiidae</taxon>
        <taxon>Exaiptasia</taxon>
    </lineage>
</organism>
<evidence type="ECO:0000313" key="3">
    <source>
        <dbReference type="Proteomes" id="UP000887567"/>
    </source>
</evidence>
<accession>A0A913YVE2</accession>
<evidence type="ECO:0000256" key="1">
    <source>
        <dbReference type="SAM" id="MobiDB-lite"/>
    </source>
</evidence>
<feature type="compositionally biased region" description="Basic and acidic residues" evidence="1">
    <location>
        <begin position="123"/>
        <end position="140"/>
    </location>
</feature>
<evidence type="ECO:0000313" key="2">
    <source>
        <dbReference type="EnsemblMetazoa" id="XP_028519028.1"/>
    </source>
</evidence>
<dbReference type="AlphaFoldDB" id="A0A913YVE2"/>
<dbReference type="EnsemblMetazoa" id="XM_028663227.1">
    <property type="protein sequence ID" value="XP_028519028.1"/>
    <property type="gene ID" value="LOC110252593"/>
</dbReference>
<sequence length="152" mass="17686">MDIDIRNPWFCNPLQPESNNSVLATQRTSLRGQHAKNSLCVGKYSEAPPYKYPPNLTTVLQISHQERRNQIYSLQEQSADFKMNSKLIVIVLMLVLLTTLHESDAWRRRRRSAGLNKNPRMPFAKEDAKEDANNRAYEDEIHKDLMNEMDID</sequence>
<dbReference type="Proteomes" id="UP000887567">
    <property type="component" value="Unplaced"/>
</dbReference>
<name>A0A913YVE2_EXADI</name>
<dbReference type="GeneID" id="110252593"/>
<protein>
    <submittedName>
        <fullName evidence="2">Uncharacterized protein</fullName>
    </submittedName>
</protein>
<feature type="region of interest" description="Disordered" evidence="1">
    <location>
        <begin position="113"/>
        <end position="140"/>
    </location>
</feature>
<proteinExistence type="predicted"/>
<keyword evidence="3" id="KW-1185">Reference proteome</keyword>